<protein>
    <submittedName>
        <fullName evidence="2">RimJ/RimL family protein N-acetyltransferase</fullName>
    </submittedName>
</protein>
<evidence type="ECO:0000313" key="3">
    <source>
        <dbReference type="Proteomes" id="UP000240542"/>
    </source>
</evidence>
<organism evidence="2 3">
    <name type="scientific">Murinocardiopsis flavida</name>
    <dbReference type="NCBI Taxonomy" id="645275"/>
    <lineage>
        <taxon>Bacteria</taxon>
        <taxon>Bacillati</taxon>
        <taxon>Actinomycetota</taxon>
        <taxon>Actinomycetes</taxon>
        <taxon>Streptosporangiales</taxon>
        <taxon>Nocardiopsidaceae</taxon>
        <taxon>Murinocardiopsis</taxon>
    </lineage>
</organism>
<sequence length="213" mass="23589">MPPWAPDTVVPDRSYGATSPFDDLPPVVPVRYETCMLKGAKVGLRARYEDDIEVLRTELYDDVVNGSRAEGRPWRPMTPDSKDPRLVVDDKAQGLVQFSAVELDGETLIGMATLYDIDTHHRSAHIGLGLLPSCRGMGYGTDVVAVLTHYGFVVRGLHRLQIETLADNAAMLRAAERNGFVREGVLRSSSWVMGEFLDEVVLGLLAEDWNPNH</sequence>
<dbReference type="PANTHER" id="PTHR43441">
    <property type="entry name" value="RIBOSOMAL-PROTEIN-SERINE ACETYLTRANSFERASE"/>
    <property type="match status" value="1"/>
</dbReference>
<dbReference type="AlphaFoldDB" id="A0A2P8CZ99"/>
<dbReference type="InterPro" id="IPR051908">
    <property type="entry name" value="Ribosomal_N-acetyltransferase"/>
</dbReference>
<comment type="caution">
    <text evidence="2">The sequence shown here is derived from an EMBL/GenBank/DDBJ whole genome shotgun (WGS) entry which is preliminary data.</text>
</comment>
<dbReference type="GO" id="GO:1990189">
    <property type="term" value="F:protein N-terminal-serine acetyltransferase activity"/>
    <property type="evidence" value="ECO:0007669"/>
    <property type="project" value="TreeGrafter"/>
</dbReference>
<feature type="domain" description="N-acetyltransferase" evidence="1">
    <location>
        <begin position="50"/>
        <end position="198"/>
    </location>
</feature>
<gene>
    <name evidence="2" type="ORF">CLV63_12396</name>
</gene>
<dbReference type="GO" id="GO:0005737">
    <property type="term" value="C:cytoplasm"/>
    <property type="evidence" value="ECO:0007669"/>
    <property type="project" value="TreeGrafter"/>
</dbReference>
<keyword evidence="2" id="KW-0808">Transferase</keyword>
<evidence type="ECO:0000313" key="2">
    <source>
        <dbReference type="EMBL" id="PSK90267.1"/>
    </source>
</evidence>
<accession>A0A2P8CZ99</accession>
<dbReference type="Proteomes" id="UP000240542">
    <property type="component" value="Unassembled WGS sequence"/>
</dbReference>
<dbReference type="SUPFAM" id="SSF55729">
    <property type="entry name" value="Acyl-CoA N-acyltransferases (Nat)"/>
    <property type="match status" value="1"/>
</dbReference>
<dbReference type="InterPro" id="IPR016181">
    <property type="entry name" value="Acyl_CoA_acyltransferase"/>
</dbReference>
<dbReference type="CDD" id="cd04301">
    <property type="entry name" value="NAT_SF"/>
    <property type="match status" value="1"/>
</dbReference>
<proteinExistence type="predicted"/>
<evidence type="ECO:0000259" key="1">
    <source>
        <dbReference type="PROSITE" id="PS51186"/>
    </source>
</evidence>
<dbReference type="Pfam" id="PF13302">
    <property type="entry name" value="Acetyltransf_3"/>
    <property type="match status" value="1"/>
</dbReference>
<dbReference type="Gene3D" id="3.40.630.30">
    <property type="match status" value="1"/>
</dbReference>
<keyword evidence="3" id="KW-1185">Reference proteome</keyword>
<dbReference type="PROSITE" id="PS51186">
    <property type="entry name" value="GNAT"/>
    <property type="match status" value="1"/>
</dbReference>
<dbReference type="EMBL" id="PYGA01000023">
    <property type="protein sequence ID" value="PSK90267.1"/>
    <property type="molecule type" value="Genomic_DNA"/>
</dbReference>
<reference evidence="2 3" key="1">
    <citation type="submission" date="2018-03" db="EMBL/GenBank/DDBJ databases">
        <title>Genomic Encyclopedia of Archaeal and Bacterial Type Strains, Phase II (KMG-II): from individual species to whole genera.</title>
        <authorList>
            <person name="Goeker M."/>
        </authorList>
    </citation>
    <scope>NUCLEOTIDE SEQUENCE [LARGE SCALE GENOMIC DNA]</scope>
    <source>
        <strain evidence="2 3">DSM 45312</strain>
    </source>
</reference>
<dbReference type="InterPro" id="IPR000182">
    <property type="entry name" value="GNAT_dom"/>
</dbReference>
<dbReference type="GO" id="GO:0008999">
    <property type="term" value="F:protein-N-terminal-alanine acetyltransferase activity"/>
    <property type="evidence" value="ECO:0007669"/>
    <property type="project" value="TreeGrafter"/>
</dbReference>
<name>A0A2P8CZ99_9ACTN</name>
<dbReference type="PANTHER" id="PTHR43441:SF11">
    <property type="entry name" value="RIBOSOMAL-PROTEIN-SERINE ACETYLTRANSFERASE"/>
    <property type="match status" value="1"/>
</dbReference>